<dbReference type="GeneID" id="9947441"/>
<keyword evidence="4" id="KW-0479">Metal-binding</keyword>
<dbReference type="GO" id="GO:0004222">
    <property type="term" value="F:metalloendopeptidase activity"/>
    <property type="evidence" value="ECO:0007669"/>
    <property type="project" value="InterPro"/>
</dbReference>
<comment type="similarity">
    <text evidence="2">Belongs to the peptidase M13 family.</text>
</comment>
<evidence type="ECO:0000313" key="10">
    <source>
        <dbReference type="EMBL" id="EJD73612.1"/>
    </source>
</evidence>
<dbReference type="AlphaFoldDB" id="A0A1S0UD80"/>
<protein>
    <submittedName>
        <fullName evidence="10">Neprilysin-2</fullName>
    </submittedName>
</protein>
<proteinExistence type="inferred from homology"/>
<dbReference type="KEGG" id="loa:LOAG_18971"/>
<dbReference type="GO" id="GO:0005886">
    <property type="term" value="C:plasma membrane"/>
    <property type="evidence" value="ECO:0007669"/>
    <property type="project" value="TreeGrafter"/>
</dbReference>
<evidence type="ECO:0000259" key="8">
    <source>
        <dbReference type="Pfam" id="PF01431"/>
    </source>
</evidence>
<sequence>MNWNELSSGLNFNTNSLSEEMTNEIDTNGYAVVAHNILNSMNTTTDPCNDFFQYACGRWIHEHPIPDDKSGFGTFVITTNIVRNQMKALLESNETVSPGCIGMSRILYKACMSVDEFNIIETKQLIETFRKIGKWPLLETEWDNCTPNITDMLASVAQHFGDPILFKVFIDAESKNTTIHGLYVDQANLGLGSGTQDYYLNLLKFPEHLKAYKEYQLDTLKLVLSGANISYDIFQLMTDIDDVTAFEIEIAKLIEPEANRRNSSRLYNKRIIADLYSLFPQVDWVNFLIRLTPTSIHDLIDNNTDIIVQEEKFMKNLSNLLNITSKRIIANYIFWRTIDVWSDILGRTFDDFRLKLMRVMSGQQKMMPRWQRCVQRSEDLLAQATSALFVRKHFSSDIRKEVMEILENIQKAFRDIVEEIDWMDSNTKKAALQKAAAMINKIGYHDITMNDTALTEYYKKLKITPEDTYFQALRKIAIWDAERYFLRLKKPFDKYEFVQSASTVNAFFTFKMNSLTLPAGFLTPPFFNRYYPKAANYGAIGTVMGHEITHGFDDNGSLYDMNGNLNNWWSKESYKNFRNKAQCFVEQYESYKVPNTDFKVNGKLTLGENIADNGGIKQSFRAYKKYIEQIGHPEPRLPGMSNFTHDQIFFLSFAQVWCSHQTKEAQIKQVLTNEHSPAKYRVNGPLSNLPEFSKAFNCPLGSLLNPQKRCSVW</sequence>
<dbReference type="OMA" id="NYIFWRT"/>
<dbReference type="PRINTS" id="PR00786">
    <property type="entry name" value="NEPRILYSIN"/>
</dbReference>
<accession>A0A1S0UD80</accession>
<evidence type="ECO:0000256" key="7">
    <source>
        <dbReference type="ARBA" id="ARBA00023049"/>
    </source>
</evidence>
<dbReference type="GO" id="GO:0046872">
    <property type="term" value="F:metal ion binding"/>
    <property type="evidence" value="ECO:0007669"/>
    <property type="project" value="UniProtKB-KW"/>
</dbReference>
<dbReference type="PANTHER" id="PTHR11733:SF239">
    <property type="entry name" value="NEPRILYSIN-11"/>
    <property type="match status" value="1"/>
</dbReference>
<evidence type="ECO:0000256" key="1">
    <source>
        <dbReference type="ARBA" id="ARBA00001947"/>
    </source>
</evidence>
<keyword evidence="5" id="KW-0378">Hydrolase</keyword>
<feature type="domain" description="Peptidase M13 N-terminal" evidence="9">
    <location>
        <begin position="47"/>
        <end position="444"/>
    </location>
</feature>
<gene>
    <name evidence="10" type="ORF">LOAG_18971</name>
</gene>
<evidence type="ECO:0000256" key="3">
    <source>
        <dbReference type="ARBA" id="ARBA00022670"/>
    </source>
</evidence>
<dbReference type="InterPro" id="IPR008753">
    <property type="entry name" value="Peptidase_M13_N"/>
</dbReference>
<reference evidence="10" key="1">
    <citation type="submission" date="2012-04" db="EMBL/GenBank/DDBJ databases">
        <title>The Genome Sequence of Loa loa.</title>
        <authorList>
            <consortium name="The Broad Institute Genome Sequencing Platform"/>
            <consortium name="Broad Institute Genome Sequencing Center for Infectious Disease"/>
            <person name="Nutman T.B."/>
            <person name="Fink D.L."/>
            <person name="Russ C."/>
            <person name="Young S."/>
            <person name="Zeng Q."/>
            <person name="Gargeya S."/>
            <person name="Alvarado L."/>
            <person name="Berlin A."/>
            <person name="Chapman S.B."/>
            <person name="Chen Z."/>
            <person name="Freedman E."/>
            <person name="Gellesch M."/>
            <person name="Goldberg J."/>
            <person name="Griggs A."/>
            <person name="Gujja S."/>
            <person name="Heilman E.R."/>
            <person name="Heiman D."/>
            <person name="Howarth C."/>
            <person name="Mehta T."/>
            <person name="Neiman D."/>
            <person name="Pearson M."/>
            <person name="Roberts A."/>
            <person name="Saif S."/>
            <person name="Shea T."/>
            <person name="Shenoy N."/>
            <person name="Sisk P."/>
            <person name="Stolte C."/>
            <person name="Sykes S."/>
            <person name="White J."/>
            <person name="Yandava C."/>
            <person name="Haas B."/>
            <person name="Henn M.R."/>
            <person name="Nusbaum C."/>
            <person name="Birren B."/>
        </authorList>
    </citation>
    <scope>NUCLEOTIDE SEQUENCE [LARGE SCALE GENOMIC DNA]</scope>
</reference>
<keyword evidence="6" id="KW-0862">Zinc</keyword>
<evidence type="ECO:0000256" key="4">
    <source>
        <dbReference type="ARBA" id="ARBA00022723"/>
    </source>
</evidence>
<comment type="cofactor">
    <cofactor evidence="1">
        <name>Zn(2+)</name>
        <dbReference type="ChEBI" id="CHEBI:29105"/>
    </cofactor>
</comment>
<dbReference type="Pfam" id="PF01431">
    <property type="entry name" value="Peptidase_M13"/>
    <property type="match status" value="1"/>
</dbReference>
<organism evidence="10">
    <name type="scientific">Loa loa</name>
    <name type="common">Eye worm</name>
    <name type="synonym">Filaria loa</name>
    <dbReference type="NCBI Taxonomy" id="7209"/>
    <lineage>
        <taxon>Eukaryota</taxon>
        <taxon>Metazoa</taxon>
        <taxon>Ecdysozoa</taxon>
        <taxon>Nematoda</taxon>
        <taxon>Chromadorea</taxon>
        <taxon>Rhabditida</taxon>
        <taxon>Spirurina</taxon>
        <taxon>Spiruromorpha</taxon>
        <taxon>Filarioidea</taxon>
        <taxon>Onchocercidae</taxon>
        <taxon>Loa</taxon>
    </lineage>
</organism>
<keyword evidence="7" id="KW-0482">Metalloprotease</keyword>
<feature type="domain" description="Peptidase M13 C-terminal" evidence="8">
    <location>
        <begin position="505"/>
        <end position="712"/>
    </location>
</feature>
<dbReference type="InParanoid" id="A0A1S0UD80"/>
<evidence type="ECO:0000256" key="5">
    <source>
        <dbReference type="ARBA" id="ARBA00022801"/>
    </source>
</evidence>
<dbReference type="FunCoup" id="A0A1S0UD80">
    <property type="interactions" value="217"/>
</dbReference>
<name>A0A1S0UD80_LOALO</name>
<dbReference type="RefSeq" id="XP_020304568.1">
    <property type="nucleotide sequence ID" value="XM_020451632.1"/>
</dbReference>
<dbReference type="Pfam" id="PF05649">
    <property type="entry name" value="Peptidase_M13_N"/>
    <property type="match status" value="1"/>
</dbReference>
<dbReference type="PROSITE" id="PS51885">
    <property type="entry name" value="NEPRILYSIN"/>
    <property type="match status" value="1"/>
</dbReference>
<dbReference type="InterPro" id="IPR024079">
    <property type="entry name" value="MetalloPept_cat_dom_sf"/>
</dbReference>
<dbReference type="CTD" id="9947441"/>
<dbReference type="InterPro" id="IPR018497">
    <property type="entry name" value="Peptidase_M13_C"/>
</dbReference>
<evidence type="ECO:0000256" key="6">
    <source>
        <dbReference type="ARBA" id="ARBA00022833"/>
    </source>
</evidence>
<evidence type="ECO:0000256" key="2">
    <source>
        <dbReference type="ARBA" id="ARBA00007357"/>
    </source>
</evidence>
<dbReference type="Gene3D" id="1.10.1380.10">
    <property type="entry name" value="Neutral endopeptidase , domain2"/>
    <property type="match status" value="1"/>
</dbReference>
<dbReference type="GO" id="GO:0016485">
    <property type="term" value="P:protein processing"/>
    <property type="evidence" value="ECO:0007669"/>
    <property type="project" value="TreeGrafter"/>
</dbReference>
<dbReference type="PANTHER" id="PTHR11733">
    <property type="entry name" value="ZINC METALLOPROTEASE FAMILY M13 NEPRILYSIN-RELATED"/>
    <property type="match status" value="1"/>
</dbReference>
<dbReference type="EMBL" id="JH712840">
    <property type="protein sequence ID" value="EJD73612.1"/>
    <property type="molecule type" value="Genomic_DNA"/>
</dbReference>
<evidence type="ECO:0000259" key="9">
    <source>
        <dbReference type="Pfam" id="PF05649"/>
    </source>
</evidence>
<dbReference type="InterPro" id="IPR042089">
    <property type="entry name" value="Peptidase_M13_dom_2"/>
</dbReference>
<dbReference type="OrthoDB" id="6475849at2759"/>
<dbReference type="InterPro" id="IPR000718">
    <property type="entry name" value="Peptidase_M13"/>
</dbReference>
<dbReference type="CDD" id="cd08662">
    <property type="entry name" value="M13"/>
    <property type="match status" value="1"/>
</dbReference>
<dbReference type="Gene3D" id="3.40.390.10">
    <property type="entry name" value="Collagenase (Catalytic Domain)"/>
    <property type="match status" value="1"/>
</dbReference>
<keyword evidence="3" id="KW-0645">Protease</keyword>
<dbReference type="SUPFAM" id="SSF55486">
    <property type="entry name" value="Metalloproteases ('zincins'), catalytic domain"/>
    <property type="match status" value="1"/>
</dbReference>